<accession>S8A634</accession>
<dbReference type="Proteomes" id="UP000015100">
    <property type="component" value="Unassembled WGS sequence"/>
</dbReference>
<dbReference type="AlphaFoldDB" id="S8A634"/>
<dbReference type="HOGENOM" id="CLU_679749_0_0_1"/>
<dbReference type="InterPro" id="IPR032675">
    <property type="entry name" value="LRR_dom_sf"/>
</dbReference>
<protein>
    <submittedName>
        <fullName evidence="1">Uncharacterized protein</fullName>
    </submittedName>
</protein>
<organism evidence="1 2">
    <name type="scientific">Dactylellina haptotyla (strain CBS 200.50)</name>
    <name type="common">Nematode-trapping fungus</name>
    <name type="synonym">Monacrosporium haptotylum</name>
    <dbReference type="NCBI Taxonomy" id="1284197"/>
    <lineage>
        <taxon>Eukaryota</taxon>
        <taxon>Fungi</taxon>
        <taxon>Dikarya</taxon>
        <taxon>Ascomycota</taxon>
        <taxon>Pezizomycotina</taxon>
        <taxon>Orbiliomycetes</taxon>
        <taxon>Orbiliales</taxon>
        <taxon>Orbiliaceae</taxon>
        <taxon>Dactylellina</taxon>
    </lineage>
</organism>
<proteinExistence type="predicted"/>
<sequence>MRKHFNDPQTSKIDSPDESSFRSLEYLRLQLPTLALKKIWAKIGTGSESLRHLSLNLLGLPSHSLNAPFEDVDDGGSEPFPKNWVFPSVPPSSSLRSLSLESLDISFKRAADLRTVIPHSFRQLTDVRYIRRISISNCWNGGTLLRDAASEFHSLRSLKLLSACDMVFFNQILRILPRPLEVLAFDGWCDEMGRPVEKEAMMLHQTSLRKFFFRLRRFRKGPLELRTFYGIGTPNAVNQATVPFTITDLIQFTKIEELAIAIFPTDAYELIKLPNLKALSILNYYYDSRLDWDSIKPRWSIWEVVQRWVRLVELVELKSSGQSSFVIPRQCYASKLKVVELQSTRGWPVTAARRFMAQTMVNGNGYHVTTINSVSQEDIRIQHPEIGVFDVEDEDWQGYFWETGF</sequence>
<reference evidence="2" key="2">
    <citation type="submission" date="2013-04" db="EMBL/GenBank/DDBJ databases">
        <title>Genomic mechanisms accounting for the adaptation to parasitism in nematode-trapping fungi.</title>
        <authorList>
            <person name="Ahren D.G."/>
        </authorList>
    </citation>
    <scope>NUCLEOTIDE SEQUENCE [LARGE SCALE GENOMIC DNA]</scope>
    <source>
        <strain evidence="2">CBS 200.50</strain>
    </source>
</reference>
<keyword evidence="2" id="KW-1185">Reference proteome</keyword>
<name>S8A634_DACHA</name>
<gene>
    <name evidence="1" type="ORF">H072_7786</name>
</gene>
<dbReference type="EMBL" id="AQGS01000546">
    <property type="protein sequence ID" value="EPS38470.1"/>
    <property type="molecule type" value="Genomic_DNA"/>
</dbReference>
<dbReference type="Gene3D" id="3.80.10.10">
    <property type="entry name" value="Ribonuclease Inhibitor"/>
    <property type="match status" value="1"/>
</dbReference>
<dbReference type="SUPFAM" id="SSF52047">
    <property type="entry name" value="RNI-like"/>
    <property type="match status" value="1"/>
</dbReference>
<evidence type="ECO:0000313" key="1">
    <source>
        <dbReference type="EMBL" id="EPS38470.1"/>
    </source>
</evidence>
<evidence type="ECO:0000313" key="2">
    <source>
        <dbReference type="Proteomes" id="UP000015100"/>
    </source>
</evidence>
<reference evidence="1 2" key="1">
    <citation type="journal article" date="2013" name="PLoS Genet.">
        <title>Genomic mechanisms accounting for the adaptation to parasitism in nematode-trapping fungi.</title>
        <authorList>
            <person name="Meerupati T."/>
            <person name="Andersson K.M."/>
            <person name="Friman E."/>
            <person name="Kumar D."/>
            <person name="Tunlid A."/>
            <person name="Ahren D."/>
        </authorList>
    </citation>
    <scope>NUCLEOTIDE SEQUENCE [LARGE SCALE GENOMIC DNA]</scope>
    <source>
        <strain evidence="1 2">CBS 200.50</strain>
    </source>
</reference>
<comment type="caution">
    <text evidence="1">The sequence shown here is derived from an EMBL/GenBank/DDBJ whole genome shotgun (WGS) entry which is preliminary data.</text>
</comment>